<name>A0A818T812_9BILA</name>
<dbReference type="EMBL" id="CAJOBB010000455">
    <property type="protein sequence ID" value="CAF3683363.1"/>
    <property type="molecule type" value="Genomic_DNA"/>
</dbReference>
<dbReference type="Proteomes" id="UP000663868">
    <property type="component" value="Unassembled WGS sequence"/>
</dbReference>
<protein>
    <submittedName>
        <fullName evidence="2">Uncharacterized protein</fullName>
    </submittedName>
</protein>
<evidence type="ECO:0000313" key="2">
    <source>
        <dbReference type="EMBL" id="CAF3683363.1"/>
    </source>
</evidence>
<comment type="caution">
    <text evidence="2">The sequence shown here is derived from an EMBL/GenBank/DDBJ whole genome shotgun (WGS) entry which is preliminary data.</text>
</comment>
<dbReference type="AlphaFoldDB" id="A0A818T812"/>
<proteinExistence type="predicted"/>
<accession>A0A818T812</accession>
<feature type="region of interest" description="Disordered" evidence="1">
    <location>
        <begin position="1"/>
        <end position="25"/>
    </location>
</feature>
<gene>
    <name evidence="2" type="ORF">KXQ929_LOCUS9829</name>
</gene>
<reference evidence="2" key="1">
    <citation type="submission" date="2021-02" db="EMBL/GenBank/DDBJ databases">
        <authorList>
            <person name="Nowell W R."/>
        </authorList>
    </citation>
    <scope>NUCLEOTIDE SEQUENCE</scope>
</reference>
<evidence type="ECO:0000256" key="1">
    <source>
        <dbReference type="SAM" id="MobiDB-lite"/>
    </source>
</evidence>
<organism evidence="2 3">
    <name type="scientific">Adineta steineri</name>
    <dbReference type="NCBI Taxonomy" id="433720"/>
    <lineage>
        <taxon>Eukaryota</taxon>
        <taxon>Metazoa</taxon>
        <taxon>Spiralia</taxon>
        <taxon>Gnathifera</taxon>
        <taxon>Rotifera</taxon>
        <taxon>Eurotatoria</taxon>
        <taxon>Bdelloidea</taxon>
        <taxon>Adinetida</taxon>
        <taxon>Adinetidae</taxon>
        <taxon>Adineta</taxon>
    </lineage>
</organism>
<sequence length="99" mass="11224">MRSTQLPPAKRKTVQAQDEERRQKKDIIADTTLTVAETNVDKAMGYTRKARTNISVSLQRGWLEAQDRHPRAVASSLEDEDSSSMVLRGNIDLLDVEHF</sequence>
<evidence type="ECO:0000313" key="3">
    <source>
        <dbReference type="Proteomes" id="UP000663868"/>
    </source>
</evidence>